<dbReference type="Pfam" id="PF13617">
    <property type="entry name" value="Lipoprotein_19"/>
    <property type="match status" value="1"/>
</dbReference>
<sequence length="76" mass="8364">MKRHELTQRIGGASHPGMRWAGPLAILIGAAGCVQVTAPDKPIEINLNVNVKQEVLVKLQRDAQEIIDQNPELFPK</sequence>
<proteinExistence type="predicted"/>
<dbReference type="InterPro" id="IPR025985">
    <property type="entry name" value="YnbE"/>
</dbReference>
<dbReference type="EMBL" id="BBWU01000001">
    <property type="protein sequence ID" value="GAO37964.1"/>
    <property type="molecule type" value="Genomic_DNA"/>
</dbReference>
<dbReference type="AlphaFoldDB" id="A0A0E9MKA4"/>
<dbReference type="PROSITE" id="PS51257">
    <property type="entry name" value="PROKAR_LIPOPROTEIN"/>
    <property type="match status" value="1"/>
</dbReference>
<evidence type="ECO:0008006" key="3">
    <source>
        <dbReference type="Google" id="ProtNLM"/>
    </source>
</evidence>
<protein>
    <recommendedName>
        <fullName evidence="3">YnbE-like lipoprotein</fullName>
    </recommendedName>
</protein>
<accession>A0A0E9MKA4</accession>
<evidence type="ECO:0000313" key="2">
    <source>
        <dbReference type="Proteomes" id="UP000033202"/>
    </source>
</evidence>
<dbReference type="Proteomes" id="UP000033202">
    <property type="component" value="Unassembled WGS sequence"/>
</dbReference>
<dbReference type="STRING" id="1219043.SCH01S_01_01270"/>
<keyword evidence="2" id="KW-1185">Reference proteome</keyword>
<gene>
    <name evidence="1" type="ORF">SCH01S_01_01270</name>
</gene>
<reference evidence="1 2" key="1">
    <citation type="submission" date="2015-04" db="EMBL/GenBank/DDBJ databases">
        <title>Whole genome shotgun sequence of Sphingomonas changbaiensis NBRC 104936.</title>
        <authorList>
            <person name="Katano-Makiyama Y."/>
            <person name="Hosoyama A."/>
            <person name="Hashimoto M."/>
            <person name="Noguchi M."/>
            <person name="Tsuchikane K."/>
            <person name="Ohji S."/>
            <person name="Yamazoe A."/>
            <person name="Ichikawa N."/>
            <person name="Kimura A."/>
            <person name="Fujita N."/>
        </authorList>
    </citation>
    <scope>NUCLEOTIDE SEQUENCE [LARGE SCALE GENOMIC DNA]</scope>
    <source>
        <strain evidence="1 2">NBRC 104936</strain>
    </source>
</reference>
<comment type="caution">
    <text evidence="1">The sequence shown here is derived from an EMBL/GenBank/DDBJ whole genome shotgun (WGS) entry which is preliminary data.</text>
</comment>
<name>A0A0E9MKA4_9SPHN</name>
<evidence type="ECO:0000313" key="1">
    <source>
        <dbReference type="EMBL" id="GAO37964.1"/>
    </source>
</evidence>
<organism evidence="1 2">
    <name type="scientific">Sphingomonas changbaiensis NBRC 104936</name>
    <dbReference type="NCBI Taxonomy" id="1219043"/>
    <lineage>
        <taxon>Bacteria</taxon>
        <taxon>Pseudomonadati</taxon>
        <taxon>Pseudomonadota</taxon>
        <taxon>Alphaproteobacteria</taxon>
        <taxon>Sphingomonadales</taxon>
        <taxon>Sphingomonadaceae</taxon>
        <taxon>Sphingomonas</taxon>
    </lineage>
</organism>